<dbReference type="RefSeq" id="WP_081200869.1">
    <property type="nucleotide sequence ID" value="NZ_FOCZ01000002.1"/>
</dbReference>
<dbReference type="STRING" id="354355.SAMN05660816_01001"/>
<protein>
    <submittedName>
        <fullName evidence="1">Urease-associated protein</fullName>
    </submittedName>
</protein>
<organism evidence="1 2">
    <name type="scientific">Niastella yeongjuensis</name>
    <dbReference type="NCBI Taxonomy" id="354355"/>
    <lineage>
        <taxon>Bacteria</taxon>
        <taxon>Pseudomonadati</taxon>
        <taxon>Bacteroidota</taxon>
        <taxon>Chitinophagia</taxon>
        <taxon>Chitinophagales</taxon>
        <taxon>Chitinophagaceae</taxon>
        <taxon>Niastella</taxon>
    </lineage>
</organism>
<name>A0A1V9ELE0_9BACT</name>
<evidence type="ECO:0000313" key="1">
    <source>
        <dbReference type="EMBL" id="OQP46862.1"/>
    </source>
</evidence>
<keyword evidence="2" id="KW-1185">Reference proteome</keyword>
<sequence length="225" mass="25677">MRKLFKYTGYTFLTLILLLLLYLGSAWTLSHLTVKAEANTAHQIPVYIKTNPVHTDLILPVKTELIDWSKSILYTNTRTRDTAFNYIAFGWGDKGFYLETRTMAQLKASVALKAAFWLSSTAVHTNYLNKVKEGKTCVKLELSNEQYKRLIIFIENSLQTNSSGKPIAITAVEPYGDHDAFYEAKGKYSLFHTCNTWANNALKSCGQKACWWTPFANGIEYQYQK</sequence>
<gene>
    <name evidence="1" type="ORF">A4H97_04890</name>
</gene>
<dbReference type="InterPro" id="IPR011727">
    <property type="entry name" value="CHP02117"/>
</dbReference>
<dbReference type="Pfam" id="PF09601">
    <property type="entry name" value="DUF2459"/>
    <property type="match status" value="1"/>
</dbReference>
<proteinExistence type="predicted"/>
<comment type="caution">
    <text evidence="1">The sequence shown here is derived from an EMBL/GenBank/DDBJ whole genome shotgun (WGS) entry which is preliminary data.</text>
</comment>
<accession>A0A1V9ELE0</accession>
<evidence type="ECO:0000313" key="2">
    <source>
        <dbReference type="Proteomes" id="UP000192610"/>
    </source>
</evidence>
<dbReference type="OrthoDB" id="211174at2"/>
<dbReference type="AlphaFoldDB" id="A0A1V9ELE0"/>
<dbReference type="Proteomes" id="UP000192610">
    <property type="component" value="Unassembled WGS sequence"/>
</dbReference>
<dbReference type="NCBIfam" id="TIGR02117">
    <property type="entry name" value="chp_urease_rgn"/>
    <property type="match status" value="1"/>
</dbReference>
<reference evidence="2" key="1">
    <citation type="submission" date="2016-04" db="EMBL/GenBank/DDBJ databases">
        <authorList>
            <person name="Chen L."/>
            <person name="Zhuang W."/>
            <person name="Wang G."/>
        </authorList>
    </citation>
    <scope>NUCLEOTIDE SEQUENCE [LARGE SCALE GENOMIC DNA]</scope>
    <source>
        <strain evidence="2">17621</strain>
    </source>
</reference>
<dbReference type="EMBL" id="LVXG01000023">
    <property type="protein sequence ID" value="OQP46862.1"/>
    <property type="molecule type" value="Genomic_DNA"/>
</dbReference>